<dbReference type="Gene3D" id="3.90.320.10">
    <property type="match status" value="1"/>
</dbReference>
<dbReference type="Pfam" id="PF00580">
    <property type="entry name" value="UvrD-helicase"/>
    <property type="match status" value="1"/>
</dbReference>
<dbReference type="PANTHER" id="PTHR11070:SF23">
    <property type="entry name" value="RECBCD ENZYME SUBUNIT RECB"/>
    <property type="match status" value="1"/>
</dbReference>
<dbReference type="Gene3D" id="3.40.50.300">
    <property type="entry name" value="P-loop containing nucleotide triphosphate hydrolases"/>
    <property type="match status" value="3"/>
</dbReference>
<dbReference type="GO" id="GO:0003677">
    <property type="term" value="F:DNA binding"/>
    <property type="evidence" value="ECO:0007669"/>
    <property type="project" value="UniProtKB-KW"/>
</dbReference>
<proteinExistence type="predicted"/>
<dbReference type="InterPro" id="IPR000212">
    <property type="entry name" value="DNA_helicase_UvrD/REP"/>
</dbReference>
<evidence type="ECO:0000256" key="12">
    <source>
        <dbReference type="ARBA" id="ARBA00034808"/>
    </source>
</evidence>
<evidence type="ECO:0000256" key="6">
    <source>
        <dbReference type="ARBA" id="ARBA00022839"/>
    </source>
</evidence>
<name>A0A2W5TB30_9BACT</name>
<dbReference type="InterPro" id="IPR038726">
    <property type="entry name" value="PDDEXK_AddAB-type"/>
</dbReference>
<dbReference type="GO" id="GO:0005524">
    <property type="term" value="F:ATP binding"/>
    <property type="evidence" value="ECO:0007669"/>
    <property type="project" value="UniProtKB-UniRule"/>
</dbReference>
<keyword evidence="10" id="KW-0413">Isomerase</keyword>
<evidence type="ECO:0000256" key="4">
    <source>
        <dbReference type="ARBA" id="ARBA00022801"/>
    </source>
</evidence>
<dbReference type="InterPro" id="IPR014017">
    <property type="entry name" value="DNA_helicase_UvrD-like_C"/>
</dbReference>
<organism evidence="17 18">
    <name type="scientific">Archangium gephyra</name>
    <dbReference type="NCBI Taxonomy" id="48"/>
    <lineage>
        <taxon>Bacteria</taxon>
        <taxon>Pseudomonadati</taxon>
        <taxon>Myxococcota</taxon>
        <taxon>Myxococcia</taxon>
        <taxon>Myxococcales</taxon>
        <taxon>Cystobacterineae</taxon>
        <taxon>Archangiaceae</taxon>
        <taxon>Archangium</taxon>
    </lineage>
</organism>
<dbReference type="AlphaFoldDB" id="A0A2W5TB30"/>
<keyword evidence="6" id="KW-0269">Exonuclease</keyword>
<reference evidence="17 18" key="1">
    <citation type="submission" date="2017-08" db="EMBL/GenBank/DDBJ databases">
        <title>Infants hospitalized years apart are colonized by the same room-sourced microbial strains.</title>
        <authorList>
            <person name="Brooks B."/>
            <person name="Olm M.R."/>
            <person name="Firek B.A."/>
            <person name="Baker R."/>
            <person name="Thomas B.C."/>
            <person name="Morowitz M.J."/>
            <person name="Banfield J.F."/>
        </authorList>
    </citation>
    <scope>NUCLEOTIDE SEQUENCE [LARGE SCALE GENOMIC DNA]</scope>
    <source>
        <strain evidence="17">S2_003_000_R2_14</strain>
    </source>
</reference>
<evidence type="ECO:0000256" key="9">
    <source>
        <dbReference type="ARBA" id="ARBA00023204"/>
    </source>
</evidence>
<dbReference type="Pfam" id="PF13361">
    <property type="entry name" value="UvrD_C"/>
    <property type="match status" value="1"/>
</dbReference>
<dbReference type="Gene3D" id="1.10.486.10">
    <property type="entry name" value="PCRA, domain 4"/>
    <property type="match status" value="1"/>
</dbReference>
<evidence type="ECO:0000256" key="7">
    <source>
        <dbReference type="ARBA" id="ARBA00022840"/>
    </source>
</evidence>
<evidence type="ECO:0000256" key="8">
    <source>
        <dbReference type="ARBA" id="ARBA00023125"/>
    </source>
</evidence>
<dbReference type="GO" id="GO:0009338">
    <property type="term" value="C:exodeoxyribonuclease V complex"/>
    <property type="evidence" value="ECO:0007669"/>
    <property type="project" value="TreeGrafter"/>
</dbReference>
<feature type="domain" description="UvrD-like helicase C-terminal" evidence="16">
    <location>
        <begin position="469"/>
        <end position="757"/>
    </location>
</feature>
<evidence type="ECO:0000256" key="13">
    <source>
        <dbReference type="ARBA" id="ARBA00048988"/>
    </source>
</evidence>
<dbReference type="GO" id="GO:0000725">
    <property type="term" value="P:recombinational repair"/>
    <property type="evidence" value="ECO:0007669"/>
    <property type="project" value="TreeGrafter"/>
</dbReference>
<dbReference type="GO" id="GO:0043138">
    <property type="term" value="F:3'-5' DNA helicase activity"/>
    <property type="evidence" value="ECO:0007669"/>
    <property type="project" value="UniProtKB-EC"/>
</dbReference>
<keyword evidence="3" id="KW-0227">DNA damage</keyword>
<evidence type="ECO:0000313" key="17">
    <source>
        <dbReference type="EMBL" id="PZR12699.1"/>
    </source>
</evidence>
<feature type="binding site" evidence="14">
    <location>
        <begin position="25"/>
        <end position="32"/>
    </location>
    <ligand>
        <name>ATP</name>
        <dbReference type="ChEBI" id="CHEBI:30616"/>
    </ligand>
</feature>
<comment type="catalytic activity">
    <reaction evidence="13">
        <text>ATP + H2O = ADP + phosphate + H(+)</text>
        <dbReference type="Rhea" id="RHEA:13065"/>
        <dbReference type="ChEBI" id="CHEBI:15377"/>
        <dbReference type="ChEBI" id="CHEBI:15378"/>
        <dbReference type="ChEBI" id="CHEBI:30616"/>
        <dbReference type="ChEBI" id="CHEBI:43474"/>
        <dbReference type="ChEBI" id="CHEBI:456216"/>
        <dbReference type="EC" id="5.6.2.4"/>
    </reaction>
</comment>
<keyword evidence="1" id="KW-0540">Nuclease</keyword>
<comment type="caution">
    <text evidence="17">The sequence shown here is derived from an EMBL/GenBank/DDBJ whole genome shotgun (WGS) entry which is preliminary data.</text>
</comment>
<sequence length="1131" mass="126582">MKLPGDHDARVRLREEVDTTFVVEAAAGTGKTTELVERIVMLVRRGEARLEKIISVTFTEKAAGEMKLRLRTRLERAREESSGDELERLTDALEELEVARIGTIHGLCGDLLREYPVEAEVDPLFEVAAEDDADALLNAAFHRQFQTLLQKQPEGVRRALRRRARGPDAEPPRRALFSAVQSLVEHRDFAHPWRRDPFDRQAAIDNLLPTFQRLVGHLPNLKVRRDRSEFVDCIDLVRRFLEDVRHRESVSERDYDGIEAQLRELGGNKFRWEAKAWGVNFTGVSEATVVADRDACWSALKDFNRAADADLAARLHEELRPVVDAYEAEKKRAGVLDFVDLLLLTRNLLQKHASVRRSLQERFTRIFVDEFQDTDPLQSEIVLLLSGEDPSESRPFFTKVVPGKLFVVGDPKQSIYRFRRADIVLYERVKQHLVKQGASVVYLSTSFRSTPGIQAAVNGAFSTAMVGEHQATWVAQGEWREANRAQPSVIALPAPRPFGKYGKPTKDAIEASLPQAVGGFVSWLINKSGWHVEEDGKPVPVQARHVCILFKRLRRWGGVDVPRPYAQALEAHRVPHVLVGGRSFHHREEVMALRTALFAIERPSDEFSVYATLRGPFFAFTDEQLLVFKSANRLSPLKRWDTVELSDADREVAAALMVIGELHRQRNKRPVSATVHTFLEATRAHAGVAFWTAGAQALANVLQLAELSRRHERRATSFRDVVEALQEEADNGEAPEAPLVEEGTEGVRMMTVHAAKGLEFPVVILAEPTANSSRNEPSHWVDPEQGLWVHSLANCVPVELRDRENEVLQRDAEEALRLTYVAATRARDLLIVPVCSDRQWKDTWTEVLYRSVYPQLGFEHEPKPAPGCPAFGRDPILDRDGPVPGEVPLPGLHLAATRKNGVVWWDPRTLELEREEPAGLESSDALADDDDAAPKSIAAWEQWQASRAEAIFAARKPSMQVTVARELPPVLAIESVPLEKTTAPRQGRPSGRRFGELVHAVLAVIPLDARRELVASTTAVMSRTIGATEREERSCIEAVLAALEHPRVAAARKSKDVRREVAVVHHLPDGTVIEGAIDLAYELDGDWWVVEFKTDAAFDEQRGQYEAQAQAYAAAIKAATGQEARGVLLSV</sequence>
<comment type="catalytic activity">
    <reaction evidence="11">
        <text>Couples ATP hydrolysis with the unwinding of duplex DNA by translocating in the 3'-5' direction.</text>
        <dbReference type="EC" id="5.6.2.4"/>
    </reaction>
</comment>
<keyword evidence="8" id="KW-0238">DNA-binding</keyword>
<dbReference type="InterPro" id="IPR011335">
    <property type="entry name" value="Restrct_endonuc-II-like"/>
</dbReference>
<keyword evidence="2 14" id="KW-0547">Nucleotide-binding</keyword>
<gene>
    <name evidence="17" type="ORF">DI536_14070</name>
</gene>
<dbReference type="InterPro" id="IPR011604">
    <property type="entry name" value="PDDEXK-like_dom_sf"/>
</dbReference>
<dbReference type="EMBL" id="QFQP01000011">
    <property type="protein sequence ID" value="PZR12699.1"/>
    <property type="molecule type" value="Genomic_DNA"/>
</dbReference>
<evidence type="ECO:0000256" key="3">
    <source>
        <dbReference type="ARBA" id="ARBA00022763"/>
    </source>
</evidence>
<keyword evidence="4 14" id="KW-0378">Hydrolase</keyword>
<dbReference type="SUPFAM" id="SSF52540">
    <property type="entry name" value="P-loop containing nucleoside triphosphate hydrolases"/>
    <property type="match status" value="1"/>
</dbReference>
<protein>
    <recommendedName>
        <fullName evidence="12">DNA 3'-5' helicase</fullName>
        <ecNumber evidence="12">5.6.2.4</ecNumber>
    </recommendedName>
</protein>
<dbReference type="InterPro" id="IPR014016">
    <property type="entry name" value="UvrD-like_ATP-bd"/>
</dbReference>
<dbReference type="PANTHER" id="PTHR11070">
    <property type="entry name" value="UVRD / RECB / PCRA DNA HELICASE FAMILY MEMBER"/>
    <property type="match status" value="1"/>
</dbReference>
<evidence type="ECO:0000313" key="18">
    <source>
        <dbReference type="Proteomes" id="UP000249061"/>
    </source>
</evidence>
<evidence type="ECO:0000256" key="14">
    <source>
        <dbReference type="PROSITE-ProRule" id="PRU00560"/>
    </source>
</evidence>
<dbReference type="InterPro" id="IPR027417">
    <property type="entry name" value="P-loop_NTPase"/>
</dbReference>
<evidence type="ECO:0000256" key="5">
    <source>
        <dbReference type="ARBA" id="ARBA00022806"/>
    </source>
</evidence>
<accession>A0A2W5TB30</accession>
<dbReference type="SUPFAM" id="SSF52980">
    <property type="entry name" value="Restriction endonuclease-like"/>
    <property type="match status" value="1"/>
</dbReference>
<dbReference type="GO" id="GO:0005829">
    <property type="term" value="C:cytosol"/>
    <property type="evidence" value="ECO:0007669"/>
    <property type="project" value="TreeGrafter"/>
</dbReference>
<evidence type="ECO:0000259" key="16">
    <source>
        <dbReference type="PROSITE" id="PS51217"/>
    </source>
</evidence>
<dbReference type="EC" id="5.6.2.4" evidence="12"/>
<evidence type="ECO:0000259" key="15">
    <source>
        <dbReference type="PROSITE" id="PS51198"/>
    </source>
</evidence>
<evidence type="ECO:0000256" key="1">
    <source>
        <dbReference type="ARBA" id="ARBA00022722"/>
    </source>
</evidence>
<evidence type="ECO:0000256" key="11">
    <source>
        <dbReference type="ARBA" id="ARBA00034617"/>
    </source>
</evidence>
<dbReference type="Pfam" id="PF12705">
    <property type="entry name" value="PDDEXK_1"/>
    <property type="match status" value="1"/>
</dbReference>
<keyword evidence="7 14" id="KW-0067">ATP-binding</keyword>
<dbReference type="PROSITE" id="PS51198">
    <property type="entry name" value="UVRD_HELICASE_ATP_BIND"/>
    <property type="match status" value="1"/>
</dbReference>
<keyword evidence="9" id="KW-0234">DNA repair</keyword>
<feature type="domain" description="UvrD-like helicase ATP-binding" evidence="15">
    <location>
        <begin position="4"/>
        <end position="450"/>
    </location>
</feature>
<evidence type="ECO:0000256" key="2">
    <source>
        <dbReference type="ARBA" id="ARBA00022741"/>
    </source>
</evidence>
<dbReference type="PROSITE" id="PS51217">
    <property type="entry name" value="UVRD_HELICASE_CTER"/>
    <property type="match status" value="1"/>
</dbReference>
<dbReference type="Proteomes" id="UP000249061">
    <property type="component" value="Unassembled WGS sequence"/>
</dbReference>
<keyword evidence="5 14" id="KW-0347">Helicase</keyword>
<dbReference type="GO" id="GO:0004527">
    <property type="term" value="F:exonuclease activity"/>
    <property type="evidence" value="ECO:0007669"/>
    <property type="project" value="UniProtKB-KW"/>
</dbReference>
<evidence type="ECO:0000256" key="10">
    <source>
        <dbReference type="ARBA" id="ARBA00023235"/>
    </source>
</evidence>